<evidence type="ECO:0000259" key="21">
    <source>
        <dbReference type="PROSITE" id="PS51385"/>
    </source>
</evidence>
<evidence type="ECO:0000256" key="18">
    <source>
        <dbReference type="HAMAP-Rule" id="MF_01966"/>
    </source>
</evidence>
<keyword evidence="8 17" id="KW-0521">NADP</keyword>
<evidence type="ECO:0000256" key="15">
    <source>
        <dbReference type="ARBA" id="ARBA00048238"/>
    </source>
</evidence>
<feature type="binding site" evidence="18">
    <location>
        <begin position="57"/>
        <end position="61"/>
    </location>
    <ligand>
        <name>(6S)-NADPHX</name>
        <dbReference type="ChEBI" id="CHEBI:64076"/>
    </ligand>
</feature>
<dbReference type="Gene3D" id="3.40.1190.20">
    <property type="match status" value="1"/>
</dbReference>
<dbReference type="InterPro" id="IPR029056">
    <property type="entry name" value="Ribokinase-like"/>
</dbReference>
<feature type="binding site" evidence="17">
    <location>
        <begin position="414"/>
        <end position="418"/>
    </location>
    <ligand>
        <name>AMP</name>
        <dbReference type="ChEBI" id="CHEBI:456215"/>
    </ligand>
</feature>
<evidence type="ECO:0000313" key="22">
    <source>
        <dbReference type="EMBL" id="NPE24182.1"/>
    </source>
</evidence>
<dbReference type="Pfam" id="PF01256">
    <property type="entry name" value="Carb_kinase"/>
    <property type="match status" value="1"/>
</dbReference>
<feature type="domain" description="YjeF C-terminal" evidence="20">
    <location>
        <begin position="229"/>
        <end position="503"/>
    </location>
</feature>
<dbReference type="InterPro" id="IPR000631">
    <property type="entry name" value="CARKD"/>
</dbReference>
<keyword evidence="13" id="KW-0511">Multifunctional enzyme</keyword>
<evidence type="ECO:0000256" key="4">
    <source>
        <dbReference type="ARBA" id="ARBA00009524"/>
    </source>
</evidence>
<evidence type="ECO:0000256" key="1">
    <source>
        <dbReference type="ARBA" id="ARBA00000013"/>
    </source>
</evidence>
<proteinExistence type="inferred from homology"/>
<dbReference type="Pfam" id="PF03853">
    <property type="entry name" value="YjeF_N"/>
    <property type="match status" value="1"/>
</dbReference>
<evidence type="ECO:0000256" key="8">
    <source>
        <dbReference type="ARBA" id="ARBA00022857"/>
    </source>
</evidence>
<comment type="cofactor">
    <cofactor evidence="17">
        <name>Mg(2+)</name>
        <dbReference type="ChEBI" id="CHEBI:18420"/>
    </cofactor>
</comment>
<comment type="subunit">
    <text evidence="17">Homotetramer.</text>
</comment>
<dbReference type="SUPFAM" id="SSF64153">
    <property type="entry name" value="YjeF N-terminal domain-like"/>
    <property type="match status" value="1"/>
</dbReference>
<comment type="catalytic activity">
    <reaction evidence="15 17 19">
        <text>(6S)-NADHX + ADP = AMP + phosphate + NADH + H(+)</text>
        <dbReference type="Rhea" id="RHEA:32223"/>
        <dbReference type="ChEBI" id="CHEBI:15378"/>
        <dbReference type="ChEBI" id="CHEBI:43474"/>
        <dbReference type="ChEBI" id="CHEBI:57945"/>
        <dbReference type="ChEBI" id="CHEBI:64074"/>
        <dbReference type="ChEBI" id="CHEBI:456215"/>
        <dbReference type="ChEBI" id="CHEBI:456216"/>
        <dbReference type="EC" id="4.2.1.136"/>
    </reaction>
</comment>
<feature type="binding site" evidence="18">
    <location>
        <position position="127"/>
    </location>
    <ligand>
        <name>K(+)</name>
        <dbReference type="ChEBI" id="CHEBI:29103"/>
    </ligand>
</feature>
<evidence type="ECO:0000256" key="10">
    <source>
        <dbReference type="ARBA" id="ARBA00023027"/>
    </source>
</evidence>
<dbReference type="PIRSF" id="PIRSF017184">
    <property type="entry name" value="Nnr"/>
    <property type="match status" value="1"/>
</dbReference>
<dbReference type="HAMAP" id="MF_01966">
    <property type="entry name" value="NADHX_epimerase"/>
    <property type="match status" value="1"/>
</dbReference>
<feature type="binding site" evidence="17">
    <location>
        <position position="443"/>
    </location>
    <ligand>
        <name>AMP</name>
        <dbReference type="ChEBI" id="CHEBI:456215"/>
    </ligand>
</feature>
<evidence type="ECO:0000256" key="12">
    <source>
        <dbReference type="ARBA" id="ARBA00023239"/>
    </source>
</evidence>
<comment type="similarity">
    <text evidence="4 19">In the C-terminal section; belongs to the NnrD/CARKD family.</text>
</comment>
<comment type="function">
    <text evidence="18">Catalyzes the epimerization of the S- and R-forms of NAD(P)HX, a damaged form of NAD(P)H that is a result of enzymatic or heat-dependent hydration. This is a prerequisite for the S-specific NAD(P)H-hydrate dehydratase to allow the repair of both epimers of NAD(P)HX.</text>
</comment>
<comment type="similarity">
    <text evidence="3 19">In the N-terminal section; belongs to the NnrE/AIBP family.</text>
</comment>
<evidence type="ECO:0000256" key="14">
    <source>
        <dbReference type="ARBA" id="ARBA00025153"/>
    </source>
</evidence>
<evidence type="ECO:0000256" key="5">
    <source>
        <dbReference type="ARBA" id="ARBA00022723"/>
    </source>
</evidence>
<dbReference type="PROSITE" id="PS01050">
    <property type="entry name" value="YJEF_C_2"/>
    <property type="match status" value="1"/>
</dbReference>
<evidence type="ECO:0000256" key="19">
    <source>
        <dbReference type="PIRNR" id="PIRNR017184"/>
    </source>
</evidence>
<dbReference type="NCBIfam" id="TIGR00197">
    <property type="entry name" value="yjeF_nterm"/>
    <property type="match status" value="1"/>
</dbReference>
<dbReference type="PANTHER" id="PTHR12592:SF0">
    <property type="entry name" value="ATP-DEPENDENT (S)-NAD(P)H-HYDRATE DEHYDRATASE"/>
    <property type="match status" value="1"/>
</dbReference>
<dbReference type="NCBIfam" id="TIGR00196">
    <property type="entry name" value="yjeF_cterm"/>
    <property type="match status" value="1"/>
</dbReference>
<comment type="cofactor">
    <cofactor evidence="18 19">
        <name>K(+)</name>
        <dbReference type="ChEBI" id="CHEBI:29103"/>
    </cofactor>
    <text evidence="18 19">Binds 1 potassium ion per subunit.</text>
</comment>
<feature type="binding site" evidence="18">
    <location>
        <position position="160"/>
    </location>
    <ligand>
        <name>(6S)-NADPHX</name>
        <dbReference type="ChEBI" id="CHEBI:64076"/>
    </ligand>
</feature>
<evidence type="ECO:0000256" key="13">
    <source>
        <dbReference type="ARBA" id="ARBA00023268"/>
    </source>
</evidence>
<evidence type="ECO:0000256" key="3">
    <source>
        <dbReference type="ARBA" id="ARBA00006001"/>
    </source>
</evidence>
<comment type="similarity">
    <text evidence="17">Belongs to the NnrD/CARKD family.</text>
</comment>
<evidence type="ECO:0000256" key="9">
    <source>
        <dbReference type="ARBA" id="ARBA00022958"/>
    </source>
</evidence>
<keyword evidence="7 17" id="KW-0067">ATP-binding</keyword>
<evidence type="ECO:0000256" key="7">
    <source>
        <dbReference type="ARBA" id="ARBA00022840"/>
    </source>
</evidence>
<keyword evidence="23" id="KW-1185">Reference proteome</keyword>
<dbReference type="SUPFAM" id="SSF53613">
    <property type="entry name" value="Ribokinase-like"/>
    <property type="match status" value="1"/>
</dbReference>
<organism evidence="22 23">
    <name type="scientific">Xylanibacter caecicola</name>
    <dbReference type="NCBI Taxonomy" id="2736294"/>
    <lineage>
        <taxon>Bacteria</taxon>
        <taxon>Pseudomonadati</taxon>
        <taxon>Bacteroidota</taxon>
        <taxon>Bacteroidia</taxon>
        <taxon>Bacteroidales</taxon>
        <taxon>Prevotellaceae</taxon>
        <taxon>Xylanibacter</taxon>
    </lineage>
</organism>
<keyword evidence="11 18" id="KW-0413">Isomerase</keyword>
<evidence type="ECO:0000256" key="17">
    <source>
        <dbReference type="HAMAP-Rule" id="MF_01965"/>
    </source>
</evidence>
<keyword evidence="10 17" id="KW-0520">NAD</keyword>
<dbReference type="HAMAP" id="MF_01965">
    <property type="entry name" value="NADHX_dehydratase"/>
    <property type="match status" value="1"/>
</dbReference>
<dbReference type="InterPro" id="IPR036652">
    <property type="entry name" value="YjeF_N_dom_sf"/>
</dbReference>
<feature type="binding site" evidence="18">
    <location>
        <begin position="131"/>
        <end position="137"/>
    </location>
    <ligand>
        <name>(6S)-NADPHX</name>
        <dbReference type="ChEBI" id="CHEBI:64076"/>
    </ligand>
</feature>
<comment type="function">
    <text evidence="14 19">Bifunctional enzyme that catalyzes the epimerization of the S- and R-forms of NAD(P)HX and the dehydration of the S-form of NAD(P)HX at the expense of ADP, which is converted to AMP. This allows the repair of both epimers of NAD(P)HX, a damaged form of NAD(P)H that is a result of enzymatic or heat-dependent hydration.</text>
</comment>
<evidence type="ECO:0000256" key="2">
    <source>
        <dbReference type="ARBA" id="ARBA00000909"/>
    </source>
</evidence>
<comment type="catalytic activity">
    <reaction evidence="16 17 19">
        <text>(6S)-NADPHX + ADP = AMP + phosphate + NADPH + H(+)</text>
        <dbReference type="Rhea" id="RHEA:32235"/>
        <dbReference type="ChEBI" id="CHEBI:15378"/>
        <dbReference type="ChEBI" id="CHEBI:43474"/>
        <dbReference type="ChEBI" id="CHEBI:57783"/>
        <dbReference type="ChEBI" id="CHEBI:64076"/>
        <dbReference type="ChEBI" id="CHEBI:456215"/>
        <dbReference type="ChEBI" id="CHEBI:456216"/>
        <dbReference type="EC" id="4.2.1.136"/>
    </reaction>
</comment>
<name>A0ABX2AZF8_9BACT</name>
<feature type="binding site" evidence="17">
    <location>
        <position position="264"/>
    </location>
    <ligand>
        <name>(6S)-NADPHX</name>
        <dbReference type="ChEBI" id="CHEBI:64076"/>
    </ligand>
</feature>
<keyword evidence="5 18" id="KW-0479">Metal-binding</keyword>
<feature type="domain" description="YjeF N-terminal" evidence="21">
    <location>
        <begin position="9"/>
        <end position="219"/>
    </location>
</feature>
<dbReference type="InterPro" id="IPR017953">
    <property type="entry name" value="Carbohydrate_kinase_pred_CS"/>
</dbReference>
<dbReference type="EC" id="5.1.99.6" evidence="19"/>
<protein>
    <recommendedName>
        <fullName evidence="19">Bifunctional NAD(P)H-hydrate repair enzyme</fullName>
    </recommendedName>
    <alternativeName>
        <fullName evidence="19">Nicotinamide nucleotide repair protein</fullName>
    </alternativeName>
    <domain>
        <recommendedName>
            <fullName evidence="19">ADP-dependent (S)-NAD(P)H-hydrate dehydratase</fullName>
            <ecNumber evidence="19">4.2.1.136</ecNumber>
        </recommendedName>
        <alternativeName>
            <fullName evidence="19">ADP-dependent NAD(P)HX dehydratase</fullName>
        </alternativeName>
    </domain>
    <domain>
        <recommendedName>
            <fullName evidence="19">NAD(P)H-hydrate epimerase</fullName>
            <ecNumber evidence="19">5.1.99.6</ecNumber>
        </recommendedName>
    </domain>
</protein>
<comment type="similarity">
    <text evidence="18">Belongs to the NnrE/AIBP family.</text>
</comment>
<comment type="catalytic activity">
    <reaction evidence="2 18 19">
        <text>(6R)-NADPHX = (6S)-NADPHX</text>
        <dbReference type="Rhea" id="RHEA:32227"/>
        <dbReference type="ChEBI" id="CHEBI:64076"/>
        <dbReference type="ChEBI" id="CHEBI:64077"/>
        <dbReference type="EC" id="5.1.99.6"/>
    </reaction>
</comment>
<reference evidence="22 23" key="1">
    <citation type="submission" date="2020-05" db="EMBL/GenBank/DDBJ databases">
        <title>Distinct polysaccharide utilization as determinants for interspecies competition between intestinal Prevotella spp.</title>
        <authorList>
            <person name="Galvez E.J.C."/>
            <person name="Iljazovic A."/>
            <person name="Strowig T."/>
        </authorList>
    </citation>
    <scope>NUCLEOTIDE SEQUENCE [LARGE SCALE GENOMIC DNA]</scope>
    <source>
        <strain evidence="22 23">PCHR</strain>
    </source>
</reference>
<feature type="binding site" evidence="18">
    <location>
        <position position="163"/>
    </location>
    <ligand>
        <name>K(+)</name>
        <dbReference type="ChEBI" id="CHEBI:29103"/>
    </ligand>
</feature>
<evidence type="ECO:0000256" key="16">
    <source>
        <dbReference type="ARBA" id="ARBA00049209"/>
    </source>
</evidence>
<comment type="caution">
    <text evidence="22">The sequence shown here is derived from an EMBL/GenBank/DDBJ whole genome shotgun (WGS) entry which is preliminary data.</text>
</comment>
<keyword evidence="9 18" id="KW-0630">Potassium</keyword>
<dbReference type="Gene3D" id="3.40.50.10260">
    <property type="entry name" value="YjeF N-terminal domain"/>
    <property type="match status" value="1"/>
</dbReference>
<feature type="binding site" evidence="17">
    <location>
        <position position="327"/>
    </location>
    <ligand>
        <name>(6S)-NADPHX</name>
        <dbReference type="ChEBI" id="CHEBI:64076"/>
    </ligand>
</feature>
<feature type="binding site" evidence="17">
    <location>
        <position position="378"/>
    </location>
    <ligand>
        <name>(6S)-NADPHX</name>
        <dbReference type="ChEBI" id="CHEBI:64076"/>
    </ligand>
</feature>
<evidence type="ECO:0000256" key="11">
    <source>
        <dbReference type="ARBA" id="ARBA00023235"/>
    </source>
</evidence>
<dbReference type="EMBL" id="JABKKJ010000001">
    <property type="protein sequence ID" value="NPE24182.1"/>
    <property type="molecule type" value="Genomic_DNA"/>
</dbReference>
<dbReference type="InterPro" id="IPR030677">
    <property type="entry name" value="Nnr"/>
</dbReference>
<comment type="function">
    <text evidence="17">Catalyzes the dehydration of the S-form of NAD(P)HX at the expense of ADP, which is converted to AMP. Together with NAD(P)HX epimerase, which catalyzes the epimerization of the S- and R-forms, the enzyme allows the repair of both epimers of NAD(P)HX, a damaged form of NAD(P)H that is a result of enzymatic or heat-dependent hydration.</text>
</comment>
<gene>
    <name evidence="17" type="primary">nnrD</name>
    <name evidence="18" type="synonym">nnrE</name>
    <name evidence="22" type="ORF">HPS54_01390</name>
</gene>
<accession>A0ABX2AZF8</accession>
<dbReference type="EC" id="4.2.1.136" evidence="19"/>
<dbReference type="PANTHER" id="PTHR12592">
    <property type="entry name" value="ATP-DEPENDENT (S)-NAD(P)H-HYDRATE DEHYDRATASE FAMILY MEMBER"/>
    <property type="match status" value="1"/>
</dbReference>
<dbReference type="PROSITE" id="PS51385">
    <property type="entry name" value="YJEF_N"/>
    <property type="match status" value="1"/>
</dbReference>
<keyword evidence="12 17" id="KW-0456">Lyase</keyword>
<dbReference type="InterPro" id="IPR004443">
    <property type="entry name" value="YjeF_N_dom"/>
</dbReference>
<dbReference type="PROSITE" id="PS51383">
    <property type="entry name" value="YJEF_C_3"/>
    <property type="match status" value="1"/>
</dbReference>
<dbReference type="Proteomes" id="UP000820977">
    <property type="component" value="Unassembled WGS sequence"/>
</dbReference>
<dbReference type="CDD" id="cd01171">
    <property type="entry name" value="YXKO-related"/>
    <property type="match status" value="1"/>
</dbReference>
<feature type="binding site" evidence="18">
    <location>
        <position position="58"/>
    </location>
    <ligand>
        <name>K(+)</name>
        <dbReference type="ChEBI" id="CHEBI:29103"/>
    </ligand>
</feature>
<dbReference type="RefSeq" id="WP_172343699.1">
    <property type="nucleotide sequence ID" value="NZ_CASYYZ010000014.1"/>
</dbReference>
<feature type="binding site" evidence="17">
    <location>
        <position position="444"/>
    </location>
    <ligand>
        <name>(6S)-NADPHX</name>
        <dbReference type="ChEBI" id="CHEBI:64076"/>
    </ligand>
</feature>
<comment type="catalytic activity">
    <reaction evidence="1 18 19">
        <text>(6R)-NADHX = (6S)-NADHX</text>
        <dbReference type="Rhea" id="RHEA:32215"/>
        <dbReference type="ChEBI" id="CHEBI:64074"/>
        <dbReference type="ChEBI" id="CHEBI:64075"/>
        <dbReference type="EC" id="5.1.99.6"/>
    </reaction>
</comment>
<keyword evidence="6 17" id="KW-0547">Nucleotide-binding</keyword>
<comment type="caution">
    <text evidence="18">Lacks conserved residue(s) required for the propagation of feature annotation.</text>
</comment>
<sequence length="505" mass="54607">MKIFTGAQVKELDKYTIEHEPIKSEDLMERAADALTRAITASWGTDTAVVVFAGPGNNGGDALAVARMLAEKDYRTTAYLFNIGNTLSEDCTINKKRLQDCKKLRKFIEVTNEFDPPRLEKGMLVIDGLFGSGLNKPLAGGFASLVKYINQSPAQVVSIDIPSGLMSEDNTYSVRANIIKADMTLTLQQKKLSFMFPENQNFIGKLQILDIGLSKDGIESIPATYSVVEEKDIKARILHRNSFAHKGDMGSALLIAGSYGMAGAAVLAAKACLRSGTGKVTVGTPKRNNDILQISVPEAIVHHDKDDKYFTEPIDVEEFDALGIGPGLGQNENTAIALITQIRKTQVPIVLDADALNILASHRAWLQQLPKGIIMTPHPKEFERLAGNHYVDSYERLCKAQSMAQQLHAYIILKGHHSALCLPDGTVIFNSTGNAGMATAGSGDVLTGIITGLLARGYKQAEACLTGMYLHGIAGDIAAKEKGMESLTAGDLIEKIPQAFAFLDK</sequence>
<evidence type="ECO:0000313" key="23">
    <source>
        <dbReference type="Proteomes" id="UP000820977"/>
    </source>
</evidence>
<evidence type="ECO:0000256" key="6">
    <source>
        <dbReference type="ARBA" id="ARBA00022741"/>
    </source>
</evidence>
<evidence type="ECO:0000259" key="20">
    <source>
        <dbReference type="PROSITE" id="PS51383"/>
    </source>
</evidence>